<feature type="region of interest" description="Disordered" evidence="1">
    <location>
        <begin position="37"/>
        <end position="72"/>
    </location>
</feature>
<reference evidence="3 4" key="1">
    <citation type="submission" date="2022-01" db="EMBL/GenBank/DDBJ databases">
        <title>Nocardioides sp. nov., an actinomycete isolated from mining soil.</title>
        <authorList>
            <person name="Liu L."/>
        </authorList>
    </citation>
    <scope>NUCLEOTIDE SEQUENCE [LARGE SCALE GENOMIC DNA]</scope>
    <source>
        <strain evidence="3 4">KLBMP 9356</strain>
    </source>
</reference>
<dbReference type="InterPro" id="IPR036691">
    <property type="entry name" value="Endo/exonu/phosph_ase_sf"/>
</dbReference>
<dbReference type="SUPFAM" id="SSF56219">
    <property type="entry name" value="DNase I-like"/>
    <property type="match status" value="1"/>
</dbReference>
<dbReference type="EMBL" id="JAKJHZ010000012">
    <property type="protein sequence ID" value="MCF6379805.1"/>
    <property type="molecule type" value="Genomic_DNA"/>
</dbReference>
<dbReference type="Gene3D" id="3.40.720.10">
    <property type="entry name" value="Alkaline Phosphatase, subunit A"/>
    <property type="match status" value="1"/>
</dbReference>
<keyword evidence="4" id="KW-1185">Reference proteome</keyword>
<evidence type="ECO:0000256" key="2">
    <source>
        <dbReference type="SAM" id="SignalP"/>
    </source>
</evidence>
<gene>
    <name evidence="3" type="ORF">L2K70_19505</name>
</gene>
<dbReference type="SUPFAM" id="SSF53649">
    <property type="entry name" value="Alkaline phosphatase-like"/>
    <property type="match status" value="1"/>
</dbReference>
<proteinExistence type="predicted"/>
<organism evidence="3 4">
    <name type="scientific">Nocardioides potassii</name>
    <dbReference type="NCBI Taxonomy" id="2911371"/>
    <lineage>
        <taxon>Bacteria</taxon>
        <taxon>Bacillati</taxon>
        <taxon>Actinomycetota</taxon>
        <taxon>Actinomycetes</taxon>
        <taxon>Propionibacteriales</taxon>
        <taxon>Nocardioidaceae</taxon>
        <taxon>Nocardioides</taxon>
    </lineage>
</organism>
<protein>
    <submittedName>
        <fullName evidence="3">Alkaline phosphatase family protein</fullName>
    </submittedName>
</protein>
<evidence type="ECO:0000313" key="3">
    <source>
        <dbReference type="EMBL" id="MCF6379805.1"/>
    </source>
</evidence>
<name>A0ABS9HHW0_9ACTN</name>
<accession>A0ABS9HHW0</accession>
<evidence type="ECO:0000313" key="4">
    <source>
        <dbReference type="Proteomes" id="UP001201161"/>
    </source>
</evidence>
<dbReference type="Proteomes" id="UP001201161">
    <property type="component" value="Unassembled WGS sequence"/>
</dbReference>
<feature type="compositionally biased region" description="Low complexity" evidence="1">
    <location>
        <begin position="37"/>
        <end position="69"/>
    </location>
</feature>
<sequence>MPASTTTSWNSRLMLRVGAISAALAVAATVAVASGSDPVGPAAPAAATTVASPTATPTTSSTSTTTAAPRQAALTVPQTTPATFFRPATFNVLGADHTAPGGNRKGWDSGVVRIERVVQIIQQNSVDVVGFQEFQPPQALRFQELTGTSWQTYPGANNAAGPSVNSIAWRTDVWQLLESRTLPIPYFDGVPSRMPAVLLQNIETGRRVWFFNTHNPADVRGPAQQWRDAGFAMEAALANELRTTYPDAPFISFGDKNDRARYYCSVAPVADMWSASGGYVDGGTCSAPTGGAIDWIMGTKNVFFNGYTRYWNDFVAQTSDHPLYYANAVVPASRPAGVDHVVVVAVPGLTSTVVRKMGTQLSELDRMVQGGASTRNARTAAESTSPDAGIVSLLTGRRVFPKRGGHGVGSKPTLPRTVHDSAGQYVSSVFDLAHNMSRRTSFVSSRPQSKLVRESWNKKSGGKDPYGVDDGTAKFDQVKTLRDDAAVVGWWKGKMSSSPAALSVVELSGAERAGTASGWTSDTYEKAVKKVSRRVAAIRRGIQRQPEMNGTTLLVVTGTSGAQKTKGSSRTWVESYRVPMFITGPGVPAGADLYGLNPSRAYPGKAQVGYSGPQPIRLGDLANLVDRTLGLPPVPGSTHDPEQLFQVFDPLSVPGS</sequence>
<feature type="signal peptide" evidence="2">
    <location>
        <begin position="1"/>
        <end position="33"/>
    </location>
</feature>
<feature type="chain" id="PRO_5046152603" evidence="2">
    <location>
        <begin position="34"/>
        <end position="656"/>
    </location>
</feature>
<dbReference type="RefSeq" id="WP_236404996.1">
    <property type="nucleotide sequence ID" value="NZ_JAKJHZ010000012.1"/>
</dbReference>
<keyword evidence="2" id="KW-0732">Signal</keyword>
<dbReference type="InterPro" id="IPR017850">
    <property type="entry name" value="Alkaline_phosphatase_core_sf"/>
</dbReference>
<dbReference type="Gene3D" id="3.60.10.10">
    <property type="entry name" value="Endonuclease/exonuclease/phosphatase"/>
    <property type="match status" value="1"/>
</dbReference>
<evidence type="ECO:0000256" key="1">
    <source>
        <dbReference type="SAM" id="MobiDB-lite"/>
    </source>
</evidence>
<comment type="caution">
    <text evidence="3">The sequence shown here is derived from an EMBL/GenBank/DDBJ whole genome shotgun (WGS) entry which is preliminary data.</text>
</comment>